<dbReference type="PROSITE" id="PS51318">
    <property type="entry name" value="TAT"/>
    <property type="match status" value="1"/>
</dbReference>
<sequence>MTGATLALSRRAFLSGVAAVAIVPALPSIAAPAAAPAAVAAAEVLPTFVCGTPDAFNWRPYAARTAEEAIGQWLDEQGLYDPEERADADVQAERVSQWDGRSEADIKAADWIKAGLGHCCSRCGGETCADDGAEAVGDEAVCDYCLTFADWVHIGDDAALDELADLIADQGEDEARAALINRGDWEVIPDDLWQRAIRTAEELA</sequence>
<dbReference type="InterPro" id="IPR006311">
    <property type="entry name" value="TAT_signal"/>
</dbReference>
<dbReference type="EMBL" id="SLVU01000008">
    <property type="protein sequence ID" value="TCN30294.1"/>
    <property type="molecule type" value="Genomic_DNA"/>
</dbReference>
<gene>
    <name evidence="2" type="ORF">EV184_108168</name>
</gene>
<evidence type="ECO:0008006" key="4">
    <source>
        <dbReference type="Google" id="ProtNLM"/>
    </source>
</evidence>
<evidence type="ECO:0000313" key="3">
    <source>
        <dbReference type="Proteomes" id="UP000295043"/>
    </source>
</evidence>
<feature type="chain" id="PRO_5020496640" description="Secreted protein" evidence="1">
    <location>
        <begin position="31"/>
        <end position="204"/>
    </location>
</feature>
<evidence type="ECO:0000256" key="1">
    <source>
        <dbReference type="SAM" id="SignalP"/>
    </source>
</evidence>
<name>A0A4R2BW81_9HYPH</name>
<organism evidence="2 3">
    <name type="scientific">Sinorhizobium americanum</name>
    <dbReference type="NCBI Taxonomy" id="194963"/>
    <lineage>
        <taxon>Bacteria</taxon>
        <taxon>Pseudomonadati</taxon>
        <taxon>Pseudomonadota</taxon>
        <taxon>Alphaproteobacteria</taxon>
        <taxon>Hyphomicrobiales</taxon>
        <taxon>Rhizobiaceae</taxon>
        <taxon>Sinorhizobium/Ensifer group</taxon>
        <taxon>Sinorhizobium</taxon>
    </lineage>
</organism>
<feature type="signal peptide" evidence="1">
    <location>
        <begin position="1"/>
        <end position="30"/>
    </location>
</feature>
<dbReference type="AlphaFoldDB" id="A0A4R2BW81"/>
<evidence type="ECO:0000313" key="2">
    <source>
        <dbReference type="EMBL" id="TCN30294.1"/>
    </source>
</evidence>
<accession>A0A4R2BW81</accession>
<keyword evidence="1" id="KW-0732">Signal</keyword>
<dbReference type="RefSeq" id="WP_132075781.1">
    <property type="nucleotide sequence ID" value="NZ_SLVU01000008.1"/>
</dbReference>
<proteinExistence type="predicted"/>
<dbReference type="Proteomes" id="UP000295043">
    <property type="component" value="Unassembled WGS sequence"/>
</dbReference>
<protein>
    <recommendedName>
        <fullName evidence="4">Secreted protein</fullName>
    </recommendedName>
</protein>
<reference evidence="2 3" key="1">
    <citation type="submission" date="2019-03" db="EMBL/GenBank/DDBJ databases">
        <title>Genomic Encyclopedia of Type Strains, Phase IV (KMG-V): Genome sequencing to study the core and pangenomes of soil and plant-associated prokaryotes.</title>
        <authorList>
            <person name="Whitman W."/>
        </authorList>
    </citation>
    <scope>NUCLEOTIDE SEQUENCE [LARGE SCALE GENOMIC DNA]</scope>
    <source>
        <strain evidence="2 3">23C40</strain>
    </source>
</reference>
<comment type="caution">
    <text evidence="2">The sequence shown here is derived from an EMBL/GenBank/DDBJ whole genome shotgun (WGS) entry which is preliminary data.</text>
</comment>